<dbReference type="Gene3D" id="3.60.10.10">
    <property type="entry name" value="Endonuclease/exonuclease/phosphatase"/>
    <property type="match status" value="1"/>
</dbReference>
<dbReference type="GO" id="GO:0004523">
    <property type="term" value="F:RNA-DNA hybrid ribonuclease activity"/>
    <property type="evidence" value="ECO:0007669"/>
    <property type="project" value="InterPro"/>
</dbReference>
<accession>A0AAW1VMU5</accession>
<dbReference type="SUPFAM" id="SSF53098">
    <property type="entry name" value="Ribonuclease H-like"/>
    <property type="match status" value="1"/>
</dbReference>
<gene>
    <name evidence="2" type="ORF">M0R45_002827</name>
</gene>
<dbReference type="PROSITE" id="PS50879">
    <property type="entry name" value="RNASE_H_1"/>
    <property type="match status" value="1"/>
</dbReference>
<dbReference type="InterPro" id="IPR000477">
    <property type="entry name" value="RT_dom"/>
</dbReference>
<dbReference type="InterPro" id="IPR002156">
    <property type="entry name" value="RNaseH_domain"/>
</dbReference>
<dbReference type="SUPFAM" id="SSF56219">
    <property type="entry name" value="DNase I-like"/>
    <property type="match status" value="1"/>
</dbReference>
<dbReference type="Proteomes" id="UP001457282">
    <property type="component" value="Unassembled WGS sequence"/>
</dbReference>
<dbReference type="EMBL" id="JBEDUW010000087">
    <property type="protein sequence ID" value="KAK9906167.1"/>
    <property type="molecule type" value="Genomic_DNA"/>
</dbReference>
<dbReference type="PANTHER" id="PTHR33116">
    <property type="entry name" value="REVERSE TRANSCRIPTASE ZINC-BINDING DOMAIN-CONTAINING PROTEIN-RELATED-RELATED"/>
    <property type="match status" value="1"/>
</dbReference>
<dbReference type="InterPro" id="IPR012337">
    <property type="entry name" value="RNaseH-like_sf"/>
</dbReference>
<reference evidence="2 3" key="1">
    <citation type="journal article" date="2023" name="G3 (Bethesda)">
        <title>A chromosome-length genome assembly and annotation of blackberry (Rubus argutus, cv. 'Hillquist').</title>
        <authorList>
            <person name="Bruna T."/>
            <person name="Aryal R."/>
            <person name="Dudchenko O."/>
            <person name="Sargent D.J."/>
            <person name="Mead D."/>
            <person name="Buti M."/>
            <person name="Cavallini A."/>
            <person name="Hytonen T."/>
            <person name="Andres J."/>
            <person name="Pham M."/>
            <person name="Weisz D."/>
            <person name="Mascagni F."/>
            <person name="Usai G."/>
            <person name="Natali L."/>
            <person name="Bassil N."/>
            <person name="Fernandez G.E."/>
            <person name="Lomsadze A."/>
            <person name="Armour M."/>
            <person name="Olukolu B."/>
            <person name="Poorten T."/>
            <person name="Britton C."/>
            <person name="Davik J."/>
            <person name="Ashrafi H."/>
            <person name="Aiden E.L."/>
            <person name="Borodovsky M."/>
            <person name="Worthington M."/>
        </authorList>
    </citation>
    <scope>NUCLEOTIDE SEQUENCE [LARGE SCALE GENOMIC DNA]</scope>
    <source>
        <strain evidence="2">PI 553951</strain>
    </source>
</reference>
<evidence type="ECO:0000259" key="1">
    <source>
        <dbReference type="PROSITE" id="PS50879"/>
    </source>
</evidence>
<dbReference type="PANTHER" id="PTHR33116:SF80">
    <property type="entry name" value="REVERSE TRANSCRIPTASE ZINC-BINDING DOMAIN-CONTAINING PROTEIN"/>
    <property type="match status" value="1"/>
</dbReference>
<evidence type="ECO:0000313" key="3">
    <source>
        <dbReference type="Proteomes" id="UP001457282"/>
    </source>
</evidence>
<protein>
    <recommendedName>
        <fullName evidence="1">RNase H type-1 domain-containing protein</fullName>
    </recommendedName>
</protein>
<organism evidence="2 3">
    <name type="scientific">Rubus argutus</name>
    <name type="common">Southern blackberry</name>
    <dbReference type="NCBI Taxonomy" id="59490"/>
    <lineage>
        <taxon>Eukaryota</taxon>
        <taxon>Viridiplantae</taxon>
        <taxon>Streptophyta</taxon>
        <taxon>Embryophyta</taxon>
        <taxon>Tracheophyta</taxon>
        <taxon>Spermatophyta</taxon>
        <taxon>Magnoliopsida</taxon>
        <taxon>eudicotyledons</taxon>
        <taxon>Gunneridae</taxon>
        <taxon>Pentapetalae</taxon>
        <taxon>rosids</taxon>
        <taxon>fabids</taxon>
        <taxon>Rosales</taxon>
        <taxon>Rosaceae</taxon>
        <taxon>Rosoideae</taxon>
        <taxon>Rosoideae incertae sedis</taxon>
        <taxon>Rubus</taxon>
    </lineage>
</organism>
<dbReference type="Gene3D" id="3.30.420.10">
    <property type="entry name" value="Ribonuclease H-like superfamily/Ribonuclease H"/>
    <property type="match status" value="1"/>
</dbReference>
<dbReference type="InterPro" id="IPR036691">
    <property type="entry name" value="Endo/exonu/phosph_ase_sf"/>
</dbReference>
<dbReference type="SUPFAM" id="SSF56672">
    <property type="entry name" value="DNA/RNA polymerases"/>
    <property type="match status" value="1"/>
</dbReference>
<name>A0AAW1VMU5_RUBAR</name>
<dbReference type="InterPro" id="IPR036397">
    <property type="entry name" value="RNaseH_sf"/>
</dbReference>
<evidence type="ECO:0000313" key="2">
    <source>
        <dbReference type="EMBL" id="KAK9906167.1"/>
    </source>
</evidence>
<dbReference type="CDD" id="cd06222">
    <property type="entry name" value="RNase_H_like"/>
    <property type="match status" value="1"/>
</dbReference>
<comment type="caution">
    <text evidence="2">The sequence shown here is derived from an EMBL/GenBank/DDBJ whole genome shotgun (WGS) entry which is preliminary data.</text>
</comment>
<dbReference type="Pfam" id="PF13966">
    <property type="entry name" value="zf-RVT"/>
    <property type="match status" value="1"/>
</dbReference>
<dbReference type="InterPro" id="IPR044730">
    <property type="entry name" value="RNase_H-like_dom_plant"/>
</dbReference>
<dbReference type="Pfam" id="PF00078">
    <property type="entry name" value="RVT_1"/>
    <property type="match status" value="1"/>
</dbReference>
<dbReference type="GO" id="GO:0003676">
    <property type="term" value="F:nucleic acid binding"/>
    <property type="evidence" value="ECO:0007669"/>
    <property type="project" value="InterPro"/>
</dbReference>
<dbReference type="InterPro" id="IPR043502">
    <property type="entry name" value="DNA/RNA_pol_sf"/>
</dbReference>
<feature type="domain" description="RNase H type-1" evidence="1">
    <location>
        <begin position="1127"/>
        <end position="1255"/>
    </location>
</feature>
<keyword evidence="3" id="KW-1185">Reference proteome</keyword>
<dbReference type="InterPro" id="IPR026960">
    <property type="entry name" value="RVT-Znf"/>
</dbReference>
<dbReference type="CDD" id="cd01650">
    <property type="entry name" value="RT_nLTR_like"/>
    <property type="match status" value="1"/>
</dbReference>
<proteinExistence type="predicted"/>
<dbReference type="Pfam" id="PF13456">
    <property type="entry name" value="RVT_3"/>
    <property type="match status" value="1"/>
</dbReference>
<sequence>MKFLYWNAHGIANDGTRRALRNMIRLHNPAIVCLSEPFVHLYTIPQAFWRSLGVFPFATNNHVAQDPNLWFLCHEDLRPQLLCSTDQQISVSCSIEGSLCVLTAVYAKTTIMGRCSLWNDLDHLHAYSVNGPWLVFGDFNCVLGAHKKRGGRVPNSTSCYDFQRMCTSCNLIDIDTTCLSYTWTNRRTTVRLDRALGNLDWINTWSVFECRTLTRVASDHCPILITYSKLGAMPKTPFRFQSMWVKHPDFLGLVSNFWCQAHFVGCPMFVLSAKLHALKSLLKDWNFSSFGDVNLQVSNSKAALDLAQNEISVFGPSEVRFQREDAAHSNFQFALSLQDEFLRNKSLIRWLIEGDRNTSFLHNMVKLHKLKTPLVSLTVGSVVLHDKNLISAQVVQHFQKAFTKDPAIIHTGLVEEVIPHLVTQDENLMLSALPSLDEITATVKAMDGFSAPGLDGFSGSFYHYCWDVISNDVVSAVQSFFQSGFVMPHFNSNLLTIIPKKEVIVGLSDFRPITNCNGGNIAIKLDISKAFDTLDWSFLLCVLTAFGFGPIFTDWILTILKSAYISISVNGSSNGFFPCSRGVRQGDPLSPLLFCMAEEVLSIGLSQLMATGKINAIAAPKKVKVPSHVLFADDVMIFMQGNSRSLRALNSLLQVYAKNSGQVINKAKSSVYLGRYAHPRDVTIQHILGIREGSLPFTYLGVPIFIGRPKSIYFRAMADKVYEWPRALLLRVQGWTRNFFWSGDVLKKGSTLVSWKICCTPKDCGGLGLKNLLTLNKALLLKRCWEIATATSPAATFLRQRFIKLGFATYSYYQRSSIWLGLRKLWPSFSSNLRWLIGNGKNTLFWTDNWLGTSISSLCNLKPGILSFLRDRVCDFIAHNAWALPDNFKLLFHEVAASILKITLPTEDLADEIIRPGTSSGSLSASASFSSLSPQIHTVPWGLLIWHAAIQPRKSLTAWKVLHGRLLVDVALQRRGESLCSRCHLCKATVESLSHLFVDFPWVRPIWLWLLALFQAPLPSDISVQRFLCSSFTSKFPVALKLLWRIVVCNLLWCTWTERNKLRFDGSCFCPVCFKHYFFLAFKDSASIHFSPCSAPFGAAPVFLLLGLSPLRSLNPKLISILWKPPPIGWVKVNTDGSFRGSSSAGFGGVFRNHEGVFIGGFSSKVDVCSTIDVEILAVLEALQVAWVRRWTHVWLETDSALVVHYFYHPHLIPWRLRIEWENCLHLSRLLCFRISHIFREGNYMADGLANYGANNEDPLGGLFVSSGRSGHVQFLWFWSPVASLLVCWFAGLLAMCSLYAAGFLLVGALSVGSTWVSSSVCRQLVSSGNHGCFLLVIEFAV</sequence>